<keyword evidence="2" id="KW-0808">Transferase</keyword>
<feature type="region of interest" description="Disordered" evidence="1">
    <location>
        <begin position="143"/>
        <end position="165"/>
    </location>
</feature>
<dbReference type="GO" id="GO:0001517">
    <property type="term" value="F:N-acetylglucosamine 6-O-sulfotransferase activity"/>
    <property type="evidence" value="ECO:0007669"/>
    <property type="project" value="TreeGrafter"/>
</dbReference>
<reference evidence="2 3" key="1">
    <citation type="submission" date="2017-03" db="EMBL/GenBank/DDBJ databases">
        <title>Genome Survey of Euroglyphus maynei.</title>
        <authorList>
            <person name="Arlian L.G."/>
            <person name="Morgan M.S."/>
            <person name="Rider S.D."/>
        </authorList>
    </citation>
    <scope>NUCLEOTIDE SEQUENCE [LARGE SCALE GENOMIC DNA]</scope>
    <source>
        <strain evidence="2">Arlian Lab</strain>
        <tissue evidence="2">Whole body</tissue>
    </source>
</reference>
<dbReference type="OrthoDB" id="6138663at2759"/>
<evidence type="ECO:0000313" key="2">
    <source>
        <dbReference type="EMBL" id="OTF83816.1"/>
    </source>
</evidence>
<protein>
    <submittedName>
        <fullName evidence="2">Carbohydrate sulfotransferase 3-like protein</fullName>
    </submittedName>
</protein>
<organism evidence="2 3">
    <name type="scientific">Euroglyphus maynei</name>
    <name type="common">Mayne's house dust mite</name>
    <dbReference type="NCBI Taxonomy" id="6958"/>
    <lineage>
        <taxon>Eukaryota</taxon>
        <taxon>Metazoa</taxon>
        <taxon>Ecdysozoa</taxon>
        <taxon>Arthropoda</taxon>
        <taxon>Chelicerata</taxon>
        <taxon>Arachnida</taxon>
        <taxon>Acari</taxon>
        <taxon>Acariformes</taxon>
        <taxon>Sarcoptiformes</taxon>
        <taxon>Astigmata</taxon>
        <taxon>Psoroptidia</taxon>
        <taxon>Analgoidea</taxon>
        <taxon>Pyroglyphidae</taxon>
        <taxon>Pyroglyphinae</taxon>
        <taxon>Euroglyphus</taxon>
    </lineage>
</organism>
<dbReference type="InterPro" id="IPR051135">
    <property type="entry name" value="Gal/GlcNAc/GalNAc_ST"/>
</dbReference>
<dbReference type="PANTHER" id="PTHR10704:SF44">
    <property type="entry name" value="LD35051P-RELATED"/>
    <property type="match status" value="1"/>
</dbReference>
<dbReference type="PANTHER" id="PTHR10704">
    <property type="entry name" value="CARBOHYDRATE SULFOTRANSFERASE"/>
    <property type="match status" value="1"/>
</dbReference>
<dbReference type="Proteomes" id="UP000194236">
    <property type="component" value="Unassembled WGS sequence"/>
</dbReference>
<dbReference type="SUPFAM" id="SSF52540">
    <property type="entry name" value="P-loop containing nucleoside triphosphate hydrolases"/>
    <property type="match status" value="1"/>
</dbReference>
<dbReference type="Pfam" id="PF13469">
    <property type="entry name" value="Sulfotransfer_3"/>
    <property type="match status" value="1"/>
</dbReference>
<dbReference type="GO" id="GO:0006044">
    <property type="term" value="P:N-acetylglucosamine metabolic process"/>
    <property type="evidence" value="ECO:0007669"/>
    <property type="project" value="TreeGrafter"/>
</dbReference>
<dbReference type="AlphaFoldDB" id="A0A1Y3BWC5"/>
<dbReference type="InterPro" id="IPR027417">
    <property type="entry name" value="P-loop_NTPase"/>
</dbReference>
<evidence type="ECO:0000256" key="1">
    <source>
        <dbReference type="SAM" id="MobiDB-lite"/>
    </source>
</evidence>
<dbReference type="GO" id="GO:0006790">
    <property type="term" value="P:sulfur compound metabolic process"/>
    <property type="evidence" value="ECO:0007669"/>
    <property type="project" value="TreeGrafter"/>
</dbReference>
<sequence length="230" mass="27856">MTICYDNEFMNDVCRRSRYNIIKTVRLRLRDIELLYDRMSKNSNLRIIYLVRDPRGIYNSRKSMEWCNTDQCQNLTNICNDIREDLNDFDRLKSILNNRLLLVRYEDISANPLNETRKLFDTINIEFSQYIQRFLRTHTTNSTANYHHNHHHRDNNKDKDKKNPYSTYRINSTLTAWQWTKQLNQSELEFAERFCHDIFVRLNYDRKILPIVDNNQIMTTATSNDDNTIR</sequence>
<proteinExistence type="predicted"/>
<gene>
    <name evidence="2" type="ORF">BLA29_002300</name>
</gene>
<dbReference type="EMBL" id="MUJZ01002003">
    <property type="protein sequence ID" value="OTF83816.1"/>
    <property type="molecule type" value="Genomic_DNA"/>
</dbReference>
<dbReference type="Gene3D" id="3.40.50.300">
    <property type="entry name" value="P-loop containing nucleotide triphosphate hydrolases"/>
    <property type="match status" value="1"/>
</dbReference>
<keyword evidence="3" id="KW-1185">Reference proteome</keyword>
<evidence type="ECO:0000313" key="3">
    <source>
        <dbReference type="Proteomes" id="UP000194236"/>
    </source>
</evidence>
<name>A0A1Y3BWC5_EURMA</name>
<accession>A0A1Y3BWC5</accession>
<comment type="caution">
    <text evidence="2">The sequence shown here is derived from an EMBL/GenBank/DDBJ whole genome shotgun (WGS) entry which is preliminary data.</text>
</comment>